<dbReference type="AlphaFoldDB" id="A0A6N2LBF5"/>
<protein>
    <submittedName>
        <fullName evidence="2">Uncharacterized protein</fullName>
    </submittedName>
</protein>
<dbReference type="EMBL" id="CAADRP010001236">
    <property type="protein sequence ID" value="VFU37371.1"/>
    <property type="molecule type" value="Genomic_DNA"/>
</dbReference>
<sequence length="86" mass="8917">MCRGLFGREGRGEHGGAEGNDGGGGLSFGRKYYGGTGLVGKKRRPQFHVAVASVATDIGSVEKIGVHDHGDRGTKVTMLGPGRFTS</sequence>
<reference evidence="2" key="1">
    <citation type="submission" date="2019-03" db="EMBL/GenBank/DDBJ databases">
        <authorList>
            <person name="Mank J."/>
            <person name="Almeida P."/>
        </authorList>
    </citation>
    <scope>NUCLEOTIDE SEQUENCE</scope>
    <source>
        <strain evidence="2">78183</strain>
    </source>
</reference>
<name>A0A6N2LBF5_SALVM</name>
<feature type="region of interest" description="Disordered" evidence="1">
    <location>
        <begin position="1"/>
        <end position="26"/>
    </location>
</feature>
<accession>A0A6N2LBF5</accession>
<evidence type="ECO:0000256" key="1">
    <source>
        <dbReference type="SAM" id="MobiDB-lite"/>
    </source>
</evidence>
<proteinExistence type="predicted"/>
<feature type="compositionally biased region" description="Gly residues" evidence="1">
    <location>
        <begin position="17"/>
        <end position="26"/>
    </location>
</feature>
<gene>
    <name evidence="2" type="ORF">SVIM_LOCUS196684</name>
</gene>
<feature type="compositionally biased region" description="Basic and acidic residues" evidence="1">
    <location>
        <begin position="1"/>
        <end position="16"/>
    </location>
</feature>
<organism evidence="2">
    <name type="scientific">Salix viminalis</name>
    <name type="common">Common osier</name>
    <name type="synonym">Basket willow</name>
    <dbReference type="NCBI Taxonomy" id="40686"/>
    <lineage>
        <taxon>Eukaryota</taxon>
        <taxon>Viridiplantae</taxon>
        <taxon>Streptophyta</taxon>
        <taxon>Embryophyta</taxon>
        <taxon>Tracheophyta</taxon>
        <taxon>Spermatophyta</taxon>
        <taxon>Magnoliopsida</taxon>
        <taxon>eudicotyledons</taxon>
        <taxon>Gunneridae</taxon>
        <taxon>Pentapetalae</taxon>
        <taxon>rosids</taxon>
        <taxon>fabids</taxon>
        <taxon>Malpighiales</taxon>
        <taxon>Salicaceae</taxon>
        <taxon>Saliceae</taxon>
        <taxon>Salix</taxon>
    </lineage>
</organism>
<evidence type="ECO:0000313" key="2">
    <source>
        <dbReference type="EMBL" id="VFU37371.1"/>
    </source>
</evidence>